<keyword evidence="4" id="KW-1185">Reference proteome</keyword>
<protein>
    <recommendedName>
        <fullName evidence="5">Phosphatidate cytidylyltransferase</fullName>
    </recommendedName>
</protein>
<dbReference type="OrthoDB" id="9789836at2"/>
<gene>
    <name evidence="3" type="ORF">SAMN05444002_1420</name>
</gene>
<dbReference type="Proteomes" id="UP000184932">
    <property type="component" value="Unassembled WGS sequence"/>
</dbReference>
<reference evidence="4" key="1">
    <citation type="submission" date="2016-11" db="EMBL/GenBank/DDBJ databases">
        <authorList>
            <person name="Varghese N."/>
            <person name="Submissions S."/>
        </authorList>
    </citation>
    <scope>NUCLEOTIDE SEQUENCE [LARGE SCALE GENOMIC DNA]</scope>
    <source>
        <strain evidence="4">DSM 29440</strain>
    </source>
</reference>
<dbReference type="RefSeq" id="WP_074255494.1">
    <property type="nucleotide sequence ID" value="NZ_FSRL01000001.1"/>
</dbReference>
<dbReference type="InterPro" id="IPR043167">
    <property type="entry name" value="LpxI_C_sf"/>
</dbReference>
<evidence type="ECO:0008006" key="5">
    <source>
        <dbReference type="Google" id="ProtNLM"/>
    </source>
</evidence>
<proteinExistence type="predicted"/>
<dbReference type="InterPro" id="IPR041255">
    <property type="entry name" value="LpxI_N"/>
</dbReference>
<dbReference type="Pfam" id="PF06230">
    <property type="entry name" value="LpxI_C"/>
    <property type="match status" value="2"/>
</dbReference>
<feature type="domain" description="LpxI C-terminal" evidence="1">
    <location>
        <begin position="131"/>
        <end position="194"/>
    </location>
</feature>
<dbReference type="AlphaFoldDB" id="A0A1N6F6I7"/>
<name>A0A1N6F6I7_9RHOB</name>
<dbReference type="Gene3D" id="3.40.140.80">
    <property type="match status" value="1"/>
</dbReference>
<evidence type="ECO:0000259" key="1">
    <source>
        <dbReference type="Pfam" id="PF06230"/>
    </source>
</evidence>
<organism evidence="3 4">
    <name type="scientific">Vannielia litorea</name>
    <dbReference type="NCBI Taxonomy" id="1217970"/>
    <lineage>
        <taxon>Bacteria</taxon>
        <taxon>Pseudomonadati</taxon>
        <taxon>Pseudomonadota</taxon>
        <taxon>Alphaproteobacteria</taxon>
        <taxon>Rhodobacterales</taxon>
        <taxon>Paracoccaceae</taxon>
        <taxon>Vannielia</taxon>
    </lineage>
</organism>
<evidence type="ECO:0000313" key="3">
    <source>
        <dbReference type="EMBL" id="SIN90918.1"/>
    </source>
</evidence>
<evidence type="ECO:0000259" key="2">
    <source>
        <dbReference type="Pfam" id="PF17930"/>
    </source>
</evidence>
<dbReference type="PANTHER" id="PTHR39962:SF1">
    <property type="entry name" value="LPXI FAMILY PROTEIN"/>
    <property type="match status" value="1"/>
</dbReference>
<dbReference type="Gene3D" id="3.40.50.20">
    <property type="match status" value="1"/>
</dbReference>
<accession>A0A1N6F6I7</accession>
<evidence type="ECO:0000313" key="4">
    <source>
        <dbReference type="Proteomes" id="UP000184932"/>
    </source>
</evidence>
<dbReference type="STRING" id="1217970.SAMN05444002_1420"/>
<dbReference type="InterPro" id="IPR053174">
    <property type="entry name" value="LpxI"/>
</dbReference>
<dbReference type="PANTHER" id="PTHR39962">
    <property type="entry name" value="BLL4848 PROTEIN"/>
    <property type="match status" value="1"/>
</dbReference>
<sequence length="313" mass="32662">MLALIAGQGLLPSRLVAALEAEGREFRIYALEGFAPEIDRTVATFRLEELGSFIAGLVQGGCEAVCLAGAVRRPVIDRARVDAATHGLIVRLAGAMERGDDGTLREIVAIFEEAGLKVVGAHEIAPDLLPPTGALTRATPGPGDHADASRGEAVVAALGAADVGQACVVAGGQVLAVEAAGGTDWMIRSLMRVPEAVRREEQELLKGATLFERASEWVADVTEFLTASEPSRLPERDTALPGGGLLYKAPKPGQDRRADLPVIGPATVMLAAEAELRGIVVEAGGVMVLDLDTVLAMADAVGLFLWVRPKDGP</sequence>
<feature type="domain" description="LpxI C-terminal" evidence="1">
    <location>
        <begin position="242"/>
        <end position="306"/>
    </location>
</feature>
<dbReference type="EMBL" id="FSRL01000001">
    <property type="protein sequence ID" value="SIN90918.1"/>
    <property type="molecule type" value="Genomic_DNA"/>
</dbReference>
<dbReference type="Pfam" id="PF17930">
    <property type="entry name" value="LpxI_N"/>
    <property type="match status" value="1"/>
</dbReference>
<dbReference type="InterPro" id="IPR010415">
    <property type="entry name" value="LpxI_C"/>
</dbReference>
<feature type="domain" description="LpxI N-terminal" evidence="2">
    <location>
        <begin position="2"/>
        <end position="128"/>
    </location>
</feature>